<sequence>MLARSRGVRALHASAAYVARDVVRTAYGVRDSSGSNMQLDPRGVDYALFEAPSAEYRVPAADAGPADAPARAPDAALAPPTALLQRLLHAQQFDDALRALDQLEALDTPLGAPLVEYAHAARHCAARGHAADALRWLALAPHAAAARAGRWHVDQAVHWLTAAGDDALQRACVLAAAKGYASALTTGATHLFRTAAWHTDGARALWDRLTAPYAPAATAAALAPAPHAAPLSPERRAVDRRVKDALAADDLAHARAVLLRAPEPPSVEILAAFLAHAGRHTAVAVPRDPQRRGALATGRFLRPVRTAMQRHERALFDTALLRAREKEHDWHGALRVFQRRFQPVDGLEANTPSARAASHAAASLANSARRRAEARARRVRHLASPYAVACVLRALAALCAQDAALLQRLYVHCVRHLAPRHLSARVFEALIPAWSAAAPHAFVQPRDGAMWVMLRDMHAAHVEPRATTWTLLLQALVRDGSHASWSLVCALLERMGGSAARGADSLAGVALPPATPGMYAGVLQALHIAPGVRAERARQVRNLLRAARSRSLAAAAETHVPLQEQLARLESTEGC</sequence>
<gene>
    <name evidence="1" type="ORF">MOBT1_001348</name>
</gene>
<keyword evidence="2" id="KW-1185">Reference proteome</keyword>
<evidence type="ECO:0000313" key="2">
    <source>
        <dbReference type="Proteomes" id="UP001214603"/>
    </source>
</evidence>
<dbReference type="Proteomes" id="UP001214603">
    <property type="component" value="Chromosome 2"/>
</dbReference>
<evidence type="ECO:0000313" key="1">
    <source>
        <dbReference type="EMBL" id="WFD02666.1"/>
    </source>
</evidence>
<proteinExistence type="predicted"/>
<organism evidence="1 2">
    <name type="scientific">Malassezia obtusa</name>
    <dbReference type="NCBI Taxonomy" id="76774"/>
    <lineage>
        <taxon>Eukaryota</taxon>
        <taxon>Fungi</taxon>
        <taxon>Dikarya</taxon>
        <taxon>Basidiomycota</taxon>
        <taxon>Ustilaginomycotina</taxon>
        <taxon>Malasseziomycetes</taxon>
        <taxon>Malasseziales</taxon>
        <taxon>Malasseziaceae</taxon>
        <taxon>Malassezia</taxon>
    </lineage>
</organism>
<accession>A0AAF0DZT8</accession>
<protein>
    <submittedName>
        <fullName evidence="1">Uncharacterized protein</fullName>
    </submittedName>
</protein>
<dbReference type="EMBL" id="CP119935">
    <property type="protein sequence ID" value="WFD02666.1"/>
    <property type="molecule type" value="Genomic_DNA"/>
</dbReference>
<reference evidence="1" key="1">
    <citation type="submission" date="2023-03" db="EMBL/GenBank/DDBJ databases">
        <title>Mating type loci evolution in Malassezia.</title>
        <authorList>
            <person name="Coelho M.A."/>
        </authorList>
    </citation>
    <scope>NUCLEOTIDE SEQUENCE</scope>
    <source>
        <strain evidence="1">CBS 7876</strain>
    </source>
</reference>
<name>A0AAF0DZT8_9BASI</name>
<dbReference type="AlphaFoldDB" id="A0AAF0DZT8"/>